<gene>
    <name evidence="1" type="ORF">ACFFGG_16180</name>
</gene>
<dbReference type="Pfam" id="PF21716">
    <property type="entry name" value="dnstrm_HI1420"/>
    <property type="match status" value="1"/>
</dbReference>
<protein>
    <submittedName>
        <fullName evidence="1">Type II toxin-antitoxin system RelE/ParE family toxin</fullName>
    </submittedName>
</protein>
<dbReference type="RefSeq" id="WP_377484619.1">
    <property type="nucleotide sequence ID" value="NZ_JBHLTN010000035.1"/>
</dbReference>
<comment type="caution">
    <text evidence="1">The sequence shown here is derived from an EMBL/GenBank/DDBJ whole genome shotgun (WGS) entry which is preliminary data.</text>
</comment>
<dbReference type="InterPro" id="IPR010982">
    <property type="entry name" value="Lambda_DNA-bd_dom_sf"/>
</dbReference>
<dbReference type="NCBIfam" id="TIGR02684">
    <property type="entry name" value="dnstrm_HI1420"/>
    <property type="match status" value="1"/>
</dbReference>
<name>A0ABV6PW92_9BURK</name>
<evidence type="ECO:0000313" key="2">
    <source>
        <dbReference type="Proteomes" id="UP001589834"/>
    </source>
</evidence>
<dbReference type="PROSITE" id="PS00356">
    <property type="entry name" value="HTH_LACI_1"/>
    <property type="match status" value="1"/>
</dbReference>
<dbReference type="NCBIfam" id="TIGR02683">
    <property type="entry name" value="upstrm_HI1419"/>
    <property type="match status" value="1"/>
</dbReference>
<proteinExistence type="predicted"/>
<dbReference type="EMBL" id="JBHLTN010000035">
    <property type="protein sequence ID" value="MFC0594091.1"/>
    <property type="molecule type" value="Genomic_DNA"/>
</dbReference>
<dbReference type="Proteomes" id="UP001589834">
    <property type="component" value="Unassembled WGS sequence"/>
</dbReference>
<evidence type="ECO:0000313" key="1">
    <source>
        <dbReference type="EMBL" id="MFC0594091.1"/>
    </source>
</evidence>
<dbReference type="InterPro" id="IPR014056">
    <property type="entry name" value="TypeIITA-like_toxin_pred"/>
</dbReference>
<accession>A0ABV6PW92</accession>
<dbReference type="PANTHER" id="PTHR41791">
    <property type="entry name" value="SSL7039 PROTEIN"/>
    <property type="match status" value="1"/>
</dbReference>
<sequence>MEIRIYTDNTGHAPFVQWVDGLSDRIARAKIRARLTRVEAGNMGDCKPLRDGVQELCINHGPGYRVYLSKQGPVLVLLLCGSDKGSQEAEIHRAIGYLNDWKERGQTMNTPRDASHTTWLTESLKDPQEAAAYIEAAIELEDPAALLVALRHVAKAHGMAEVARRADVGEKSLFRALSENGNPTIATLHKVLHAVGLRLSVTPEHA</sequence>
<reference evidence="1 2" key="1">
    <citation type="submission" date="2024-09" db="EMBL/GenBank/DDBJ databases">
        <authorList>
            <person name="Sun Q."/>
            <person name="Mori K."/>
        </authorList>
    </citation>
    <scope>NUCLEOTIDE SEQUENCE [LARGE SCALE GENOMIC DNA]</scope>
    <source>
        <strain evidence="1 2">NCAIM B.02336</strain>
    </source>
</reference>
<organism evidence="1 2">
    <name type="scientific">Ottowia pentelensis</name>
    <dbReference type="NCBI Taxonomy" id="511108"/>
    <lineage>
        <taxon>Bacteria</taxon>
        <taxon>Pseudomonadati</taxon>
        <taxon>Pseudomonadota</taxon>
        <taxon>Betaproteobacteria</taxon>
        <taxon>Burkholderiales</taxon>
        <taxon>Comamonadaceae</taxon>
        <taxon>Ottowia</taxon>
    </lineage>
</organism>
<dbReference type="InterPro" id="IPR014057">
    <property type="entry name" value="HI1420"/>
</dbReference>
<dbReference type="SUPFAM" id="SSF47413">
    <property type="entry name" value="lambda repressor-like DNA-binding domains"/>
    <property type="match status" value="1"/>
</dbReference>
<dbReference type="PANTHER" id="PTHR41791:SF1">
    <property type="entry name" value="SSL7039 PROTEIN"/>
    <property type="match status" value="1"/>
</dbReference>
<keyword evidence="2" id="KW-1185">Reference proteome</keyword>